<dbReference type="InterPro" id="IPR036885">
    <property type="entry name" value="SWIB_MDM2_dom_sf"/>
</dbReference>
<feature type="region of interest" description="Disordered" evidence="1">
    <location>
        <begin position="1"/>
        <end position="22"/>
    </location>
</feature>
<dbReference type="EMBL" id="MN740218">
    <property type="protein sequence ID" value="QHT94281.1"/>
    <property type="molecule type" value="Genomic_DNA"/>
</dbReference>
<protein>
    <recommendedName>
        <fullName evidence="2">DM2 domain-containing protein</fullName>
    </recommendedName>
</protein>
<feature type="domain" description="DM2" evidence="2">
    <location>
        <begin position="116"/>
        <end position="199"/>
    </location>
</feature>
<dbReference type="InterPro" id="IPR019835">
    <property type="entry name" value="SWIB_domain"/>
</dbReference>
<dbReference type="PROSITE" id="PS51925">
    <property type="entry name" value="SWIB_MDM2"/>
    <property type="match status" value="1"/>
</dbReference>
<reference evidence="3" key="1">
    <citation type="journal article" date="2020" name="Nature">
        <title>Giant virus diversity and host interactions through global metagenomics.</title>
        <authorList>
            <person name="Schulz F."/>
            <person name="Roux S."/>
            <person name="Paez-Espino D."/>
            <person name="Jungbluth S."/>
            <person name="Walsh D.A."/>
            <person name="Denef V.J."/>
            <person name="McMahon K.D."/>
            <person name="Konstantinidis K.T."/>
            <person name="Eloe-Fadrosh E.A."/>
            <person name="Kyrpides N.C."/>
            <person name="Woyke T."/>
        </authorList>
    </citation>
    <scope>NUCLEOTIDE SEQUENCE</scope>
    <source>
        <strain evidence="3">GVMAG-M-3300024258-28</strain>
    </source>
</reference>
<dbReference type="Gene3D" id="1.10.245.10">
    <property type="entry name" value="SWIB/MDM2 domain"/>
    <property type="match status" value="1"/>
</dbReference>
<dbReference type="SUPFAM" id="SSF47592">
    <property type="entry name" value="SWIB/MDM2 domain"/>
    <property type="match status" value="1"/>
</dbReference>
<evidence type="ECO:0000313" key="3">
    <source>
        <dbReference type="EMBL" id="QHT94281.1"/>
    </source>
</evidence>
<dbReference type="SMART" id="SM00151">
    <property type="entry name" value="SWIB"/>
    <property type="match status" value="1"/>
</dbReference>
<organism evidence="3">
    <name type="scientific">viral metagenome</name>
    <dbReference type="NCBI Taxonomy" id="1070528"/>
    <lineage>
        <taxon>unclassified sequences</taxon>
        <taxon>metagenomes</taxon>
        <taxon>organismal metagenomes</taxon>
    </lineage>
</organism>
<dbReference type="PANTHER" id="PTHR13844">
    <property type="entry name" value="SWI/SNF-RELATED MATRIX-ASSOCIATED ACTIN-DEPENDENT REGULATOR OF CHROMATIN SUBFAMILY D"/>
    <property type="match status" value="1"/>
</dbReference>
<evidence type="ECO:0000256" key="1">
    <source>
        <dbReference type="SAM" id="MobiDB-lite"/>
    </source>
</evidence>
<evidence type="ECO:0000259" key="2">
    <source>
        <dbReference type="PROSITE" id="PS51925"/>
    </source>
</evidence>
<accession>A0A6C0IM35</accession>
<dbReference type="InterPro" id="IPR003121">
    <property type="entry name" value="SWIB_MDM2_domain"/>
</dbReference>
<dbReference type="CDD" id="cd10567">
    <property type="entry name" value="SWIB-MDM2_like"/>
    <property type="match status" value="1"/>
</dbReference>
<dbReference type="AlphaFoldDB" id="A0A6C0IM35"/>
<sequence>MVRTTKSSEKPTTASKPRAKKSVAVETVVAAAAAPPAAADADATNGIKIAEPVAEIPPVIQRMSEFSAKLQQIGSLFATVKNDYKTLEKIVNREVKLAQKATNKKKRNNANRKPSGFVKPARISDELATFLNKTVGTEMARTDVSKEINAYIQANDLKDKTNGRIIHPDAKLTKLLNISKDDELTYFNLQRYLKHHFAKSTPSV</sequence>
<name>A0A6C0IM35_9ZZZZ</name>
<proteinExistence type="predicted"/>
<dbReference type="Pfam" id="PF02201">
    <property type="entry name" value="SWIB"/>
    <property type="match status" value="1"/>
</dbReference>